<evidence type="ECO:0000259" key="12">
    <source>
        <dbReference type="PROSITE" id="PS50856"/>
    </source>
</evidence>
<dbReference type="InterPro" id="IPR005533">
    <property type="entry name" value="AMOP_dom"/>
</dbReference>
<evidence type="ECO:0000256" key="7">
    <source>
        <dbReference type="PROSITE-ProRule" id="PRU00076"/>
    </source>
</evidence>
<feature type="compositionally biased region" description="Polar residues" evidence="8">
    <location>
        <begin position="192"/>
        <end position="204"/>
    </location>
</feature>
<keyword evidence="10" id="KW-0732">Signal</keyword>
<evidence type="ECO:0000313" key="14">
    <source>
        <dbReference type="Proteomes" id="UP000694888"/>
    </source>
</evidence>
<dbReference type="SMART" id="SM00179">
    <property type="entry name" value="EGF_CA"/>
    <property type="match status" value="17"/>
</dbReference>
<evidence type="ECO:0000256" key="10">
    <source>
        <dbReference type="SAM" id="SignalP"/>
    </source>
</evidence>
<feature type="domain" description="EGF-like" evidence="11">
    <location>
        <begin position="1898"/>
        <end position="1936"/>
    </location>
</feature>
<keyword evidence="3" id="KW-0677">Repeat</keyword>
<feature type="domain" description="EGF-like" evidence="11">
    <location>
        <begin position="522"/>
        <end position="560"/>
    </location>
</feature>
<feature type="disulfide bond" evidence="7">
    <location>
        <begin position="1926"/>
        <end position="1935"/>
    </location>
</feature>
<feature type="disulfide bond" evidence="7">
    <location>
        <begin position="550"/>
        <end position="559"/>
    </location>
</feature>
<feature type="disulfide bond" evidence="7">
    <location>
        <begin position="747"/>
        <end position="756"/>
    </location>
</feature>
<dbReference type="SMART" id="SM00181">
    <property type="entry name" value="EGF"/>
    <property type="match status" value="21"/>
</dbReference>
<feature type="domain" description="EGF-like" evidence="11">
    <location>
        <begin position="405"/>
        <end position="441"/>
    </location>
</feature>
<name>A0ABM0JCP9_APLCA</name>
<feature type="domain" description="EGF-like" evidence="11">
    <location>
        <begin position="759"/>
        <end position="800"/>
    </location>
</feature>
<keyword evidence="2 7" id="KW-0245">EGF-like domain</keyword>
<dbReference type="SUPFAM" id="SSF57184">
    <property type="entry name" value="Growth factor receptor domain"/>
    <property type="match status" value="2"/>
</dbReference>
<gene>
    <name evidence="15" type="primary">LOC101857852</name>
</gene>
<dbReference type="InterPro" id="IPR051830">
    <property type="entry name" value="NOTCH_homolog"/>
</dbReference>
<evidence type="ECO:0000259" key="11">
    <source>
        <dbReference type="PROSITE" id="PS50026"/>
    </source>
</evidence>
<feature type="disulfide bond" evidence="7">
    <location>
        <begin position="218"/>
        <end position="235"/>
    </location>
</feature>
<dbReference type="InterPro" id="IPR000152">
    <property type="entry name" value="EGF-type_Asp/Asn_hydroxyl_site"/>
</dbReference>
<dbReference type="PROSITE" id="PS00022">
    <property type="entry name" value="EGF_1"/>
    <property type="match status" value="12"/>
</dbReference>
<proteinExistence type="predicted"/>
<feature type="region of interest" description="Disordered" evidence="8">
    <location>
        <begin position="29"/>
        <end position="208"/>
    </location>
</feature>
<feature type="compositionally biased region" description="Low complexity" evidence="8">
    <location>
        <begin position="143"/>
        <end position="162"/>
    </location>
</feature>
<dbReference type="PROSITE" id="PS01186">
    <property type="entry name" value="EGF_2"/>
    <property type="match status" value="9"/>
</dbReference>
<dbReference type="InterPro" id="IPR001881">
    <property type="entry name" value="EGF-like_Ca-bd_dom"/>
</dbReference>
<dbReference type="InterPro" id="IPR013032">
    <property type="entry name" value="EGF-like_CS"/>
</dbReference>
<dbReference type="SUPFAM" id="SSF57196">
    <property type="entry name" value="EGF/Laminin"/>
    <property type="match status" value="11"/>
</dbReference>
<feature type="compositionally biased region" description="Gly residues" evidence="8">
    <location>
        <begin position="43"/>
        <end position="62"/>
    </location>
</feature>
<comment type="subcellular location">
    <subcellularLocation>
        <location evidence="1">Membrane</location>
    </subcellularLocation>
</comment>
<evidence type="ECO:0000313" key="15">
    <source>
        <dbReference type="RefSeq" id="XP_005090671.2"/>
    </source>
</evidence>
<keyword evidence="14" id="KW-1185">Reference proteome</keyword>
<dbReference type="Pfam" id="PF12661">
    <property type="entry name" value="hEGF"/>
    <property type="match status" value="1"/>
</dbReference>
<evidence type="ECO:0000256" key="8">
    <source>
        <dbReference type="SAM" id="MobiDB-lite"/>
    </source>
</evidence>
<protein>
    <submittedName>
        <fullName evidence="15">Uncharacterized protein LOC101857852</fullName>
    </submittedName>
</protein>
<reference evidence="15" key="1">
    <citation type="submission" date="2025-08" db="UniProtKB">
        <authorList>
            <consortium name="RefSeq"/>
        </authorList>
    </citation>
    <scope>IDENTIFICATION</scope>
</reference>
<feature type="disulfide bond" evidence="7">
    <location>
        <begin position="431"/>
        <end position="440"/>
    </location>
</feature>
<feature type="chain" id="PRO_5045704602" evidence="10">
    <location>
        <begin position="27"/>
        <end position="2063"/>
    </location>
</feature>
<sequence length="2063" mass="219096">MAKHWVMALCLVVAVVWSARLEVAWAATTDSAAGNSGTTASGSGSGSSSGSGGGGGGGGGDIDSGTTAPAGSGGDTTAPAGSGGDTTAPAGSGDDSGTTAPAGSGGDSGTTAPAGSGGDSGTTAPAGNGGDSGTTAPAGNGGDTTASAGGDDATVAVDGGTASASSNNDTATTPDSGTTSTGAAPSVAGDTGTPQQSKSTTEAPTSGPLRCQPGVSICQHLGSCRNARDGNFLECACPPSKKWIGTYCEIENFCLDWKCENGGICENEKTKAKCNCSGMWGGENCTIADYCHGDPCQNGGTCTSLNDSYSCACVSGKWEGQNCTEDAENNCAGDPCKNGATCTDDVDKPSCACAPGWTGATCETDILECSNTSLCQNGGTCNELQGSYNCSCPDAWSGDHCETDAVDNCDGDPCKNGATCTDDVDKPSCACAPGWTGDLCETDILECENTTLCQNNGTCNELPGSYNCSCVAGWTGYHCETDIKECSNNPSPCKNGGTCNELPGSYNCSCQQGWTGDDCETDIKECTIDPTRCKNGGTCEEQDGSYECNCAMGWTGTNCETDIEECSGDSTPCQNGGNCTELPGSYSCSCSQGWTGTDCETDIKECLESPSICQHNGTCTEQLGSFKCACPDEWIGDKCEKVNYCYGDPCQNGAACTSLDTKYACACEEGVWGGNNCTDDIEDNCAKANYPCKHGSTCVDRVHDYTCECVTGTTGKDCGQDIVDCIPGICQNGGLCAESIGSYECFCISGWKGDNCTQDEDECTMNTHNCHSVSQECRNLNGSFECICKDGYREVEGRCDEIVLWPSYGNTSLFEKVPAGQSRKVDIPVSFPYFGKVFSSLMVYPNGFVSFGPYEFTDPTPGPASWPNSPPLFSVYWADIVFGTRNKDAGVWIEQASLYDDVTASPLLLTKVKERTVHSFNPVWATAVTWVHAQPNLFAQYPNDRASFQLILATDGEESYAVLNYDRVWPNTEYAGRPRVSYAYSGASGAYTNHDAPADKTKQVVNLFNGTASPSAATYQCLEKLQAADAALNRSLAGLPICPCLKLQAETDRTFKESTASVSGPICYYSRFCKNDAKQTCCYSRDYGLLISNGDGAGYPEIKVATGESSVLKTAFDQCCNLPPMTCNLFYRRYPTSNCSLYEAPKIGAGFGDPHLETFDGNKFTFNGWGDFTVFTLEGANNVNIQLQGRTDKTNGQNSTFFTAYAFRMSPDSDTYYFKMLEGTGAKTIKGLWKNDTNLLSSDNYDIDIEKEKIIFDTSAGVSVTITLQGDHLMHTVIVQSGLGYTTKGLMGTLNGNKADDFLYSSGTSKQGAVENLSGEDINSFAKSWRVKEADSLFNYSSPNLSYDDVNKHENFELPVLATSVAAVLGAFSEDSVKAVAQELCGNNLFCLQDYFLHQKNDSAEEVLAISNSVDQEKGKLEAAELVFKNPAQVSANAPGNMSLTVDSGVSGGITFSLQADSPFGSLDGSNFVWNITNNEEALRALKYPQMLQFFAKNTENVTGKYRPTIKVCLCDDQTQCSLNLISAVDEGQDPTGNVVNVVCDCGDRASGRYCTVPVDPCKNCFNESSCNNTLSEDYCQPCPSGYEGDGFVCRDINECLDNSTCEHNCNNTDGSYECSCNTGYTLQGSKCIDDNECLDDSCGADSYCVNTPGSFSCQCYPGLIQSGPDTCVKLKEIYNGSLVFTSINDQKWSDDLKDDKSEAFSKLATKVETAIKTSVNQSAFKELVPKVISFTQVPAAAQSNRTKRDADPVSPDSIRADFLVYSGEDPITTTNIDNALIKGIPSTCTNNCGYNGLVGVTTKPSVDDSADVLCSIPAVNTCDPLSTDGCYEVNRNIFCNCSDGFTENFLDPSSCEDIDECATLSSADCNDCLNIAGSYSCSCPNGQAWDSLLSQCKDTPCRSKPCKNGGECHLADTASGFSCSCTSEYEGPTCEMEDDEFRRMKVAVICVSVILGVFCFILLIVLIVMCVRQRKSESDWTLESHSYTNSRYGDFGGLPRPKVRDVGSAEMAENGSSNVYDNPASVSDPDNRYTSFGKKETGPESKYVYKNNAYDETEGAKL</sequence>
<feature type="disulfide bond" evidence="7">
    <location>
        <begin position="1907"/>
        <end position="1924"/>
    </location>
</feature>
<evidence type="ECO:0000256" key="1">
    <source>
        <dbReference type="ARBA" id="ARBA00004370"/>
    </source>
</evidence>
<feature type="disulfide bond" evidence="7">
    <location>
        <begin position="353"/>
        <end position="362"/>
    </location>
</feature>
<dbReference type="PROSITE" id="PS50856">
    <property type="entry name" value="AMOP"/>
    <property type="match status" value="1"/>
</dbReference>
<evidence type="ECO:0000256" key="9">
    <source>
        <dbReference type="SAM" id="Phobius"/>
    </source>
</evidence>
<feature type="disulfide bond" evidence="7">
    <location>
        <begin position="470"/>
        <end position="479"/>
    </location>
</feature>
<dbReference type="PANTHER" id="PTHR24033:SF224">
    <property type="entry name" value="C-TYPE LECTIN"/>
    <property type="match status" value="1"/>
</dbReference>
<feature type="domain" description="EGF-like" evidence="11">
    <location>
        <begin position="365"/>
        <end position="402"/>
    </location>
</feature>
<feature type="domain" description="EGF-like" evidence="11">
    <location>
        <begin position="562"/>
        <end position="600"/>
    </location>
</feature>
<comment type="caution">
    <text evidence="7">Lacks conserved residue(s) required for the propagation of feature annotation.</text>
</comment>
<dbReference type="InterPro" id="IPR049883">
    <property type="entry name" value="NOTCH1_EGF-like"/>
</dbReference>
<feature type="signal peptide" evidence="10">
    <location>
        <begin position="1"/>
        <end position="26"/>
    </location>
</feature>
<evidence type="ECO:0000259" key="13">
    <source>
        <dbReference type="PROSITE" id="PS51233"/>
    </source>
</evidence>
<feature type="region of interest" description="Disordered" evidence="8">
    <location>
        <begin position="2010"/>
        <end position="2063"/>
    </location>
</feature>
<evidence type="ECO:0000256" key="4">
    <source>
        <dbReference type="ARBA" id="ARBA00023136"/>
    </source>
</evidence>
<evidence type="ECO:0000256" key="5">
    <source>
        <dbReference type="ARBA" id="ARBA00023157"/>
    </source>
</evidence>
<dbReference type="Pfam" id="PF00008">
    <property type="entry name" value="EGF"/>
    <property type="match status" value="8"/>
</dbReference>
<feature type="domain" description="EGF-like" evidence="11">
    <location>
        <begin position="1634"/>
        <end position="1673"/>
    </location>
</feature>
<feature type="domain" description="EGF-like" evidence="11">
    <location>
        <begin position="721"/>
        <end position="757"/>
    </location>
</feature>
<evidence type="ECO:0000256" key="2">
    <source>
        <dbReference type="ARBA" id="ARBA00022536"/>
    </source>
</evidence>
<organism evidence="14 15">
    <name type="scientific">Aplysia californica</name>
    <name type="common">California sea hare</name>
    <dbReference type="NCBI Taxonomy" id="6500"/>
    <lineage>
        <taxon>Eukaryota</taxon>
        <taxon>Metazoa</taxon>
        <taxon>Spiralia</taxon>
        <taxon>Lophotrochozoa</taxon>
        <taxon>Mollusca</taxon>
        <taxon>Gastropoda</taxon>
        <taxon>Heterobranchia</taxon>
        <taxon>Euthyneura</taxon>
        <taxon>Tectipleura</taxon>
        <taxon>Aplysiida</taxon>
        <taxon>Aplysioidea</taxon>
        <taxon>Aplysiidae</taxon>
        <taxon>Aplysia</taxon>
    </lineage>
</organism>
<keyword evidence="9" id="KW-1133">Transmembrane helix</keyword>
<keyword evidence="6" id="KW-0325">Glycoprotein</keyword>
<dbReference type="PROSITE" id="PS51233">
    <property type="entry name" value="VWFD"/>
    <property type="match status" value="1"/>
</dbReference>
<feature type="domain" description="EGF-like" evidence="11">
    <location>
        <begin position="327"/>
        <end position="363"/>
    </location>
</feature>
<feature type="disulfide bond" evidence="7">
    <location>
        <begin position="590"/>
        <end position="599"/>
    </location>
</feature>
<keyword evidence="9" id="KW-0812">Transmembrane</keyword>
<feature type="disulfide bond" evidence="7">
    <location>
        <begin position="276"/>
        <end position="285"/>
    </location>
</feature>
<evidence type="ECO:0000256" key="6">
    <source>
        <dbReference type="ARBA" id="ARBA00023180"/>
    </source>
</evidence>
<feature type="domain" description="VWFD" evidence="13">
    <location>
        <begin position="1146"/>
        <end position="1337"/>
    </location>
</feature>
<dbReference type="PANTHER" id="PTHR24033">
    <property type="entry name" value="EGF-LIKE DOMAIN-CONTAINING PROTEIN"/>
    <property type="match status" value="1"/>
</dbReference>
<feature type="compositionally biased region" description="Low complexity" evidence="8">
    <location>
        <begin position="29"/>
        <end position="42"/>
    </location>
</feature>
<accession>A0ABM0JCP9</accession>
<dbReference type="PROSITE" id="PS01187">
    <property type="entry name" value="EGF_CA"/>
    <property type="match status" value="2"/>
</dbReference>
<dbReference type="InterPro" id="IPR001846">
    <property type="entry name" value="VWF_type-D"/>
</dbReference>
<dbReference type="PROSITE" id="PS50026">
    <property type="entry name" value="EGF_3"/>
    <property type="match status" value="18"/>
</dbReference>
<feature type="disulfide bond" evidence="7">
    <location>
        <begin position="1600"/>
        <end position="1610"/>
    </location>
</feature>
<feature type="disulfide bond" evidence="7">
    <location>
        <begin position="630"/>
        <end position="639"/>
    </location>
</feature>
<feature type="domain" description="EGF-like" evidence="11">
    <location>
        <begin position="250"/>
        <end position="286"/>
    </location>
</feature>
<evidence type="ECO:0000256" key="3">
    <source>
        <dbReference type="ARBA" id="ARBA00022737"/>
    </source>
</evidence>
<feature type="domain" description="AMOP" evidence="12">
    <location>
        <begin position="1013"/>
        <end position="1134"/>
    </location>
</feature>
<feature type="disulfide bond" evidence="7">
    <location>
        <begin position="510"/>
        <end position="519"/>
    </location>
</feature>
<feature type="domain" description="EGF-like" evidence="11">
    <location>
        <begin position="641"/>
        <end position="678"/>
    </location>
</feature>
<keyword evidence="4 9" id="KW-0472">Membrane</keyword>
<feature type="domain" description="EGF-like" evidence="11">
    <location>
        <begin position="681"/>
        <end position="719"/>
    </location>
</feature>
<dbReference type="RefSeq" id="XP_005090671.2">
    <property type="nucleotide sequence ID" value="XM_005090614.2"/>
</dbReference>
<dbReference type="Pfam" id="PF07645">
    <property type="entry name" value="EGF_CA"/>
    <property type="match status" value="5"/>
</dbReference>
<keyword evidence="5 7" id="KW-1015">Disulfide bond</keyword>
<feature type="disulfide bond" evidence="7">
    <location>
        <begin position="709"/>
        <end position="718"/>
    </location>
</feature>
<dbReference type="CDD" id="cd00054">
    <property type="entry name" value="EGF_CA"/>
    <property type="match status" value="15"/>
</dbReference>
<feature type="domain" description="EGF-like" evidence="11">
    <location>
        <begin position="287"/>
        <end position="324"/>
    </location>
</feature>
<feature type="domain" description="EGF-like" evidence="11">
    <location>
        <begin position="207"/>
        <end position="249"/>
    </location>
</feature>
<dbReference type="InterPro" id="IPR009030">
    <property type="entry name" value="Growth_fac_rcpt_cys_sf"/>
</dbReference>
<dbReference type="Gene3D" id="2.10.25.10">
    <property type="entry name" value="Laminin"/>
    <property type="match status" value="19"/>
</dbReference>
<feature type="domain" description="EGF-like" evidence="11">
    <location>
        <begin position="482"/>
        <end position="520"/>
    </location>
</feature>
<dbReference type="Pfam" id="PF06119">
    <property type="entry name" value="NIDO"/>
    <property type="match status" value="1"/>
</dbReference>
<dbReference type="SMART" id="SM00216">
    <property type="entry name" value="VWD"/>
    <property type="match status" value="1"/>
</dbReference>
<feature type="domain" description="EGF-like" evidence="11">
    <location>
        <begin position="443"/>
        <end position="480"/>
    </location>
</feature>
<dbReference type="Proteomes" id="UP000694888">
    <property type="component" value="Unplaced"/>
</dbReference>
<dbReference type="GeneID" id="101857852"/>
<dbReference type="InterPro" id="IPR003886">
    <property type="entry name" value="NIDO_dom"/>
</dbReference>
<feature type="domain" description="EGF-like" evidence="11">
    <location>
        <begin position="602"/>
        <end position="640"/>
    </location>
</feature>
<feature type="transmembrane region" description="Helical" evidence="9">
    <location>
        <begin position="1947"/>
        <end position="1972"/>
    </location>
</feature>
<dbReference type="InterPro" id="IPR018097">
    <property type="entry name" value="EGF_Ca-bd_CS"/>
</dbReference>
<dbReference type="InterPro" id="IPR000742">
    <property type="entry name" value="EGF"/>
</dbReference>
<feature type="domain" description="EGF-like" evidence="11">
    <location>
        <begin position="1596"/>
        <end position="1633"/>
    </location>
</feature>
<feature type="compositionally biased region" description="Low complexity" evidence="8">
    <location>
        <begin position="169"/>
        <end position="183"/>
    </location>
</feature>
<feature type="disulfide bond" evidence="7">
    <location>
        <begin position="392"/>
        <end position="401"/>
    </location>
</feature>
<dbReference type="PROSITE" id="PS00010">
    <property type="entry name" value="ASX_HYDROXYL"/>
    <property type="match status" value="4"/>
</dbReference>